<gene>
    <name evidence="1" type="ORF">PtA15_18A63</name>
</gene>
<dbReference type="Proteomes" id="UP001164743">
    <property type="component" value="Chromosome 18A"/>
</dbReference>
<evidence type="ECO:0000313" key="1">
    <source>
        <dbReference type="EMBL" id="WAQ93007.1"/>
    </source>
</evidence>
<organism evidence="1 2">
    <name type="scientific">Puccinia triticina</name>
    <dbReference type="NCBI Taxonomy" id="208348"/>
    <lineage>
        <taxon>Eukaryota</taxon>
        <taxon>Fungi</taxon>
        <taxon>Dikarya</taxon>
        <taxon>Basidiomycota</taxon>
        <taxon>Pucciniomycotina</taxon>
        <taxon>Pucciniomycetes</taxon>
        <taxon>Pucciniales</taxon>
        <taxon>Pucciniaceae</taxon>
        <taxon>Puccinia</taxon>
    </lineage>
</organism>
<protein>
    <submittedName>
        <fullName evidence="1">Uncharacterized protein</fullName>
    </submittedName>
</protein>
<dbReference type="GeneID" id="77805913"/>
<keyword evidence="2" id="KW-1185">Reference proteome</keyword>
<name>A0ABY7D8L4_9BASI</name>
<reference evidence="1" key="1">
    <citation type="submission" date="2022-10" db="EMBL/GenBank/DDBJ databases">
        <title>Puccinia triticina Genome sequencing and assembly.</title>
        <authorList>
            <person name="Li C."/>
        </authorList>
    </citation>
    <scope>NUCLEOTIDE SEQUENCE</scope>
    <source>
        <strain evidence="1">Pt15</strain>
    </source>
</reference>
<dbReference type="EMBL" id="CP110438">
    <property type="protein sequence ID" value="WAQ93007.1"/>
    <property type="molecule type" value="Genomic_DNA"/>
</dbReference>
<evidence type="ECO:0000313" key="2">
    <source>
        <dbReference type="Proteomes" id="UP001164743"/>
    </source>
</evidence>
<dbReference type="RefSeq" id="XP_053028562.1">
    <property type="nucleotide sequence ID" value="XM_053165019.1"/>
</dbReference>
<proteinExistence type="predicted"/>
<accession>A0ABY7D8L4</accession>
<sequence>MAAEIDTELKTYFADYELRRDHLNNIVEITHKGADKGNLFARLLATRAYVNGIAIGNRPEDDGMFKAMNHANRRSGGSFHCDYEKQRPNSELPHRCSALSRSIVDLCAFMMGGTGADFRLPNPPTPEELQAWKDRVAERQAKVHAHHAASTSGTDPENVLDITKLAHLQPTHQQPSCYQSAAMPANHEISQFYKLMCDHQFQCNGFPRVTFEWHISSLRDSEWNSATAVLLAEGWRRWYLQNRLFSTADEPIVDAKAVIGRWIESAPSVTIKGRQPQPGTGDEEALAGQWRPMTADEHRSIRSEVADARKRTVETIFPNRGFGDERYKLTGLVTIDSTSDYEDAEEPGHPPTRIDPYWRSSIFGEFLHALDRASFQLLAAPARKGQLAGVLARNGHRAANEADASAEHVPRGIPEEACSAEFLSDTSKLERRQLRITEDDIGGLTIAEALAVIQKYTSKPKY</sequence>